<sequence length="217" mass="26042">MMILPYWFAKEIKKFPFKINQQVFQEYHQLINQKSLFYDFIKHSTLQYKEIKSIKWLYLLSPIILLVFKNEHFIIIFILSILIYLSILDFNYYLTDIKYIIIVFISGMIYLTFCKNMQIDENIFSLLFSVIFFFTLHFISEIILRKELFGMGDSLLIIALSPLFNLEQLLQLLLYASSLGILFASGYFFIKKCKIQRLPFIPFISCAFFILFMMKNY</sequence>
<dbReference type="Pfam" id="PF01478">
    <property type="entry name" value="Peptidase_A24"/>
    <property type="match status" value="1"/>
</dbReference>
<dbReference type="PANTHER" id="PTHR30487">
    <property type="entry name" value="TYPE 4 PREPILIN-LIKE PROTEINS LEADER PEPTIDE-PROCESSING ENZYME"/>
    <property type="match status" value="1"/>
</dbReference>
<dbReference type="EC" id="3.4.23.43" evidence="4"/>
<keyword evidence="5" id="KW-1185">Reference proteome</keyword>
<feature type="domain" description="Prepilin type IV endopeptidase peptidase" evidence="3">
    <location>
        <begin position="76"/>
        <end position="184"/>
    </location>
</feature>
<dbReference type="PANTHER" id="PTHR30487:SF0">
    <property type="entry name" value="PREPILIN LEADER PEPTIDASE_N-METHYLTRANSFERASE-RELATED"/>
    <property type="match status" value="1"/>
</dbReference>
<name>A0AAW8CAX7_9PAST</name>
<gene>
    <name evidence="4" type="ORF">QJU57_07555</name>
</gene>
<evidence type="ECO:0000313" key="4">
    <source>
        <dbReference type="EMBL" id="MDP8148931.1"/>
    </source>
</evidence>
<feature type="transmembrane region" description="Helical" evidence="2">
    <location>
        <begin position="126"/>
        <end position="144"/>
    </location>
</feature>
<comment type="similarity">
    <text evidence="1">Belongs to the peptidase A24 family.</text>
</comment>
<dbReference type="GO" id="GO:0005886">
    <property type="term" value="C:plasma membrane"/>
    <property type="evidence" value="ECO:0007669"/>
    <property type="project" value="TreeGrafter"/>
</dbReference>
<keyword evidence="2" id="KW-0472">Membrane</keyword>
<dbReference type="Proteomes" id="UP001226020">
    <property type="component" value="Unassembled WGS sequence"/>
</dbReference>
<dbReference type="AlphaFoldDB" id="A0AAW8CAX7"/>
<dbReference type="GO" id="GO:0006465">
    <property type="term" value="P:signal peptide processing"/>
    <property type="evidence" value="ECO:0007669"/>
    <property type="project" value="TreeGrafter"/>
</dbReference>
<evidence type="ECO:0000256" key="2">
    <source>
        <dbReference type="SAM" id="Phobius"/>
    </source>
</evidence>
<feature type="transmembrane region" description="Helical" evidence="2">
    <location>
        <begin position="97"/>
        <end position="114"/>
    </location>
</feature>
<protein>
    <submittedName>
        <fullName evidence="4">Prepilin peptidase</fullName>
        <ecNumber evidence="4">3.4.23.43</ecNumber>
    </submittedName>
</protein>
<keyword evidence="2" id="KW-1133">Transmembrane helix</keyword>
<feature type="transmembrane region" description="Helical" evidence="2">
    <location>
        <begin position="56"/>
        <end position="85"/>
    </location>
</feature>
<dbReference type="InterPro" id="IPR000045">
    <property type="entry name" value="Prepilin_IV_endopep_pep"/>
</dbReference>
<organism evidence="4 5">
    <name type="scientific">Phocoenobacter atlanticus subsp. atlanticus</name>
    <dbReference type="NCBI Taxonomy" id="3061285"/>
    <lineage>
        <taxon>Bacteria</taxon>
        <taxon>Pseudomonadati</taxon>
        <taxon>Pseudomonadota</taxon>
        <taxon>Gammaproteobacteria</taxon>
        <taxon>Pasteurellales</taxon>
        <taxon>Pasteurellaceae</taxon>
        <taxon>Phocoenobacter</taxon>
        <taxon>Phocoenobacter atlanticus</taxon>
    </lineage>
</organism>
<dbReference type="RefSeq" id="WP_306351818.1">
    <property type="nucleotide sequence ID" value="NZ_JASAWV010000010.1"/>
</dbReference>
<accession>A0AAW8CAX7</accession>
<keyword evidence="2" id="KW-0812">Transmembrane</keyword>
<keyword evidence="4" id="KW-0378">Hydrolase</keyword>
<reference evidence="4 5" key="1">
    <citation type="journal article" date="2023" name="Front. Microbiol.">
        <title>Phylogeography and host specificity of Pasteurellaceae pathogenic to sea-farmed fish in the north-east Atlantic.</title>
        <authorList>
            <person name="Gulla S."/>
            <person name="Colquhoun D.J."/>
            <person name="Olsen A.B."/>
            <person name="Spilsberg B."/>
            <person name="Lagesen K."/>
            <person name="Aakesson C.P."/>
            <person name="Strom S."/>
            <person name="Manji F."/>
            <person name="Birkbeck T.H."/>
            <person name="Nilsen H.K."/>
        </authorList>
    </citation>
    <scope>NUCLEOTIDE SEQUENCE [LARGE SCALE GENOMIC DNA]</scope>
    <source>
        <strain evidence="4 5">NVIB3131</strain>
    </source>
</reference>
<feature type="transmembrane region" description="Helical" evidence="2">
    <location>
        <begin position="172"/>
        <end position="190"/>
    </location>
</feature>
<evidence type="ECO:0000256" key="1">
    <source>
        <dbReference type="ARBA" id="ARBA00005801"/>
    </source>
</evidence>
<dbReference type="EMBL" id="JASAXT010000012">
    <property type="protein sequence ID" value="MDP8148931.1"/>
    <property type="molecule type" value="Genomic_DNA"/>
</dbReference>
<evidence type="ECO:0000313" key="5">
    <source>
        <dbReference type="Proteomes" id="UP001226020"/>
    </source>
</evidence>
<feature type="transmembrane region" description="Helical" evidence="2">
    <location>
        <begin position="197"/>
        <end position="214"/>
    </location>
</feature>
<dbReference type="GO" id="GO:0004190">
    <property type="term" value="F:aspartic-type endopeptidase activity"/>
    <property type="evidence" value="ECO:0007669"/>
    <property type="project" value="UniProtKB-EC"/>
</dbReference>
<dbReference type="InterPro" id="IPR050882">
    <property type="entry name" value="Prepilin_peptidase/N-MTase"/>
</dbReference>
<comment type="caution">
    <text evidence="4">The sequence shown here is derived from an EMBL/GenBank/DDBJ whole genome shotgun (WGS) entry which is preliminary data.</text>
</comment>
<proteinExistence type="inferred from homology"/>
<evidence type="ECO:0000259" key="3">
    <source>
        <dbReference type="Pfam" id="PF01478"/>
    </source>
</evidence>